<protein>
    <submittedName>
        <fullName evidence="3">TIR domain-containing protein</fullName>
    </submittedName>
</protein>
<dbReference type="PROSITE" id="PS51534">
    <property type="entry name" value="SEFIR"/>
    <property type="match status" value="1"/>
</dbReference>
<gene>
    <name evidence="3" type="ORF">FEA53_13430</name>
    <name evidence="2" type="ORF">FEB89_13295</name>
</gene>
<reference evidence="4 5" key="1">
    <citation type="journal article" date="2019" name="Vet. Microbiol.">
        <title>Genetic characterization of susceptible and multi-drug resistant Mannheimia haemolytica isolated from high-risk stocker calves prior to and after antimicrobial metaphylaxis.</title>
        <authorList>
            <person name="Snyder E.R."/>
            <person name="Alvarez-Narvaez S."/>
            <person name="Credille B.C."/>
        </authorList>
    </citation>
    <scope>NUCLEOTIDE SEQUENCE [LARGE SCALE GENOMIC DNA]</scope>
    <source>
        <strain evidence="3 4">UGA-R5-128-1</strain>
        <strain evidence="2 5">UGA-R7-163-1</strain>
    </source>
</reference>
<sequence>MKNRIEHPKIFISYAWGSQEHDEKVIALATNLKGDGIDVIFDKWQLKEGNDTFKFMEKSVLDESITNVLILIDPIYAKKANERAGGVGTETQIICRRSNLI</sequence>
<dbReference type="OrthoDB" id="5149141at2"/>
<evidence type="ECO:0000313" key="2">
    <source>
        <dbReference type="EMBL" id="TRB34018.1"/>
    </source>
</evidence>
<accession>A0A547E8L2</accession>
<evidence type="ECO:0000313" key="5">
    <source>
        <dbReference type="Proteomes" id="UP000318394"/>
    </source>
</evidence>
<evidence type="ECO:0000313" key="3">
    <source>
        <dbReference type="EMBL" id="TRB71454.1"/>
    </source>
</evidence>
<dbReference type="RefSeq" id="WP_006253296.1">
    <property type="nucleotide sequence ID" value="NZ_CP011098.1"/>
</dbReference>
<organism evidence="3 4">
    <name type="scientific">Mannheimia haemolytica</name>
    <name type="common">Pasteurella haemolytica</name>
    <dbReference type="NCBI Taxonomy" id="75985"/>
    <lineage>
        <taxon>Bacteria</taxon>
        <taxon>Pseudomonadati</taxon>
        <taxon>Pseudomonadota</taxon>
        <taxon>Gammaproteobacteria</taxon>
        <taxon>Pasteurellales</taxon>
        <taxon>Pasteurellaceae</taxon>
        <taxon>Mannheimia</taxon>
    </lineage>
</organism>
<dbReference type="AlphaFoldDB" id="A0A547E8L2"/>
<proteinExistence type="predicted"/>
<feature type="domain" description="SEFIR" evidence="1">
    <location>
        <begin position="7"/>
        <end position="101"/>
    </location>
</feature>
<evidence type="ECO:0000313" key="4">
    <source>
        <dbReference type="Proteomes" id="UP000315164"/>
    </source>
</evidence>
<dbReference type="Gene3D" id="3.40.50.10140">
    <property type="entry name" value="Toll/interleukin-1 receptor homology (TIR) domain"/>
    <property type="match status" value="1"/>
</dbReference>
<dbReference type="Proteomes" id="UP000318394">
    <property type="component" value="Unassembled WGS sequence"/>
</dbReference>
<dbReference type="EMBL" id="VAJI01000058">
    <property type="protein sequence ID" value="TRB34018.1"/>
    <property type="molecule type" value="Genomic_DNA"/>
</dbReference>
<dbReference type="Pfam" id="PF08357">
    <property type="entry name" value="SEFIR"/>
    <property type="match status" value="1"/>
</dbReference>
<dbReference type="Proteomes" id="UP000315164">
    <property type="component" value="Unassembled WGS sequence"/>
</dbReference>
<dbReference type="EMBL" id="VAJB01000058">
    <property type="protein sequence ID" value="TRB71454.1"/>
    <property type="molecule type" value="Genomic_DNA"/>
</dbReference>
<dbReference type="InterPro" id="IPR035897">
    <property type="entry name" value="Toll_tir_struct_dom_sf"/>
</dbReference>
<name>A0A547E8L2_MANHA</name>
<evidence type="ECO:0000259" key="1">
    <source>
        <dbReference type="PROSITE" id="PS51534"/>
    </source>
</evidence>
<dbReference type="KEGG" id="mhaq:WC39_09050"/>
<dbReference type="KEGG" id="mhay:VK67_09050"/>
<dbReference type="InterPro" id="IPR013568">
    <property type="entry name" value="SEFIR_dom"/>
</dbReference>
<keyword evidence="5" id="KW-1185">Reference proteome</keyword>
<dbReference type="GeneID" id="67369516"/>
<comment type="caution">
    <text evidence="3">The sequence shown here is derived from an EMBL/GenBank/DDBJ whole genome shotgun (WGS) entry which is preliminary data.</text>
</comment>